<proteinExistence type="predicted"/>
<gene>
    <name evidence="1" type="ORF">GGD41_001973</name>
</gene>
<evidence type="ECO:0000313" key="1">
    <source>
        <dbReference type="EMBL" id="NYH14745.1"/>
    </source>
</evidence>
<dbReference type="Proteomes" id="UP000572540">
    <property type="component" value="Unassembled WGS sequence"/>
</dbReference>
<protein>
    <submittedName>
        <fullName evidence="1">Uncharacterized protein</fullName>
    </submittedName>
</protein>
<evidence type="ECO:0000313" key="2">
    <source>
        <dbReference type="Proteomes" id="UP000572540"/>
    </source>
</evidence>
<name>A0A7Y9W6I5_9BURK</name>
<comment type="caution">
    <text evidence="1">The sequence shown here is derived from an EMBL/GenBank/DDBJ whole genome shotgun (WGS) entry which is preliminary data.</text>
</comment>
<sequence length="34" mass="4042">MREHLLTLEDVLRVRLEHRFVRCDSDAEPAFVTS</sequence>
<organism evidence="1 2">
    <name type="scientific">Paraburkholderia bryophila</name>
    <dbReference type="NCBI Taxonomy" id="420952"/>
    <lineage>
        <taxon>Bacteria</taxon>
        <taxon>Pseudomonadati</taxon>
        <taxon>Pseudomonadota</taxon>
        <taxon>Betaproteobacteria</taxon>
        <taxon>Burkholderiales</taxon>
        <taxon>Burkholderiaceae</taxon>
        <taxon>Paraburkholderia</taxon>
    </lineage>
</organism>
<accession>A0A7Y9W6I5</accession>
<reference evidence="1 2" key="1">
    <citation type="submission" date="2020-07" db="EMBL/GenBank/DDBJ databases">
        <title>Exploring microbial biodiversity for novel pathways involved in the catabolism of aromatic compounds derived from lignin.</title>
        <authorList>
            <person name="Elkins J."/>
        </authorList>
    </citation>
    <scope>NUCLEOTIDE SEQUENCE [LARGE SCALE GENOMIC DNA]</scope>
    <source>
        <strain evidence="1 2">H2C3B</strain>
    </source>
</reference>
<dbReference type="AlphaFoldDB" id="A0A7Y9W6I5"/>
<dbReference type="EMBL" id="JACCAU010000001">
    <property type="protein sequence ID" value="NYH14745.1"/>
    <property type="molecule type" value="Genomic_DNA"/>
</dbReference>